<feature type="compositionally biased region" description="Basic and acidic residues" evidence="4">
    <location>
        <begin position="27"/>
        <end position="57"/>
    </location>
</feature>
<feature type="region of interest" description="Disordered" evidence="4">
    <location>
        <begin position="94"/>
        <end position="114"/>
    </location>
</feature>
<feature type="compositionally biased region" description="Basic and acidic residues" evidence="4">
    <location>
        <begin position="211"/>
        <end position="226"/>
    </location>
</feature>
<name>A0A2M8LPT5_9ACTN</name>
<dbReference type="Proteomes" id="UP000230407">
    <property type="component" value="Unassembled WGS sequence"/>
</dbReference>
<feature type="region of interest" description="Disordered" evidence="4">
    <location>
        <begin position="151"/>
        <end position="236"/>
    </location>
</feature>
<evidence type="ECO:0000313" key="6">
    <source>
        <dbReference type="Proteomes" id="UP000230407"/>
    </source>
</evidence>
<evidence type="ECO:0008006" key="7">
    <source>
        <dbReference type="Google" id="ProtNLM"/>
    </source>
</evidence>
<gene>
    <name evidence="5" type="ORF">CUT44_32405</name>
</gene>
<keyword evidence="2" id="KW-0067">ATP-binding</keyword>
<dbReference type="SUPFAM" id="SSF100934">
    <property type="entry name" value="Heat shock protein 70kD (HSP70), C-terminal subdomain"/>
    <property type="match status" value="1"/>
</dbReference>
<reference evidence="5 6" key="1">
    <citation type="submission" date="2017-11" db="EMBL/GenBank/DDBJ databases">
        <title>Streptomyces carmine sp. nov., a novel actinomycete isolated from Sophora alopecuroides in Xinjiang, China.</title>
        <authorList>
            <person name="Wang Y."/>
            <person name="Luo X."/>
            <person name="Wan C."/>
            <person name="Zhang L."/>
        </authorList>
    </citation>
    <scope>NUCLEOTIDE SEQUENCE [LARGE SCALE GENOMIC DNA]</scope>
    <source>
        <strain evidence="5 6">TRM SA0054</strain>
    </source>
</reference>
<dbReference type="InterPro" id="IPR029048">
    <property type="entry name" value="HSP70_C_sf"/>
</dbReference>
<comment type="caution">
    <text evidence="5">The sequence shown here is derived from an EMBL/GenBank/DDBJ whole genome shotgun (WGS) entry which is preliminary data.</text>
</comment>
<evidence type="ECO:0000256" key="2">
    <source>
        <dbReference type="ARBA" id="ARBA00022840"/>
    </source>
</evidence>
<dbReference type="InterPro" id="IPR013126">
    <property type="entry name" value="Hsp_70_fam"/>
</dbReference>
<dbReference type="Pfam" id="PF00012">
    <property type="entry name" value="HSP70"/>
    <property type="match status" value="1"/>
</dbReference>
<evidence type="ECO:0000256" key="4">
    <source>
        <dbReference type="SAM" id="MobiDB-lite"/>
    </source>
</evidence>
<feature type="region of interest" description="Disordered" evidence="4">
    <location>
        <begin position="1"/>
        <end position="57"/>
    </location>
</feature>
<dbReference type="GO" id="GO:0005524">
    <property type="term" value="F:ATP binding"/>
    <property type="evidence" value="ECO:0007669"/>
    <property type="project" value="UniProtKB-KW"/>
</dbReference>
<evidence type="ECO:0000256" key="1">
    <source>
        <dbReference type="ARBA" id="ARBA00022741"/>
    </source>
</evidence>
<sequence>MHVSAKDLGTGREQRMTVTGGSVLPKDSIERMMRDAEQYAEEDRRHREAAGTRNRAERLVHATGGSLAEGGDKVPGGVRSEVEAAVADLKEKLKGGPTEADTTGNVDNVSNTDNTDNTAAIREAAEKVATTSQKPGRALYADARGRQQIAGGAQAGGGAGGDVVDAEITDEDRGERREGRLSTPARTRRPDRRRRPGTLCGGSGALSPVVRELRKGCAGQRAEKRPVGQPGRRCRR</sequence>
<dbReference type="EMBL" id="PGGW01000071">
    <property type="protein sequence ID" value="PJE93950.1"/>
    <property type="molecule type" value="Genomic_DNA"/>
</dbReference>
<keyword evidence="3" id="KW-0143">Chaperone</keyword>
<dbReference type="AlphaFoldDB" id="A0A2M8LPT5"/>
<evidence type="ECO:0000256" key="3">
    <source>
        <dbReference type="ARBA" id="ARBA00023186"/>
    </source>
</evidence>
<keyword evidence="1" id="KW-0547">Nucleotide-binding</keyword>
<evidence type="ECO:0000313" key="5">
    <source>
        <dbReference type="EMBL" id="PJE93950.1"/>
    </source>
</evidence>
<feature type="compositionally biased region" description="Low complexity" evidence="4">
    <location>
        <begin position="101"/>
        <end position="114"/>
    </location>
</feature>
<feature type="compositionally biased region" description="Basic and acidic residues" evidence="4">
    <location>
        <begin position="171"/>
        <end position="180"/>
    </location>
</feature>
<proteinExistence type="predicted"/>
<protein>
    <recommendedName>
        <fullName evidence="7">Molecular chaperone DnaK</fullName>
    </recommendedName>
</protein>
<keyword evidence="6" id="KW-1185">Reference proteome</keyword>
<dbReference type="Gene3D" id="1.20.1270.10">
    <property type="match status" value="1"/>
</dbReference>
<dbReference type="FunFam" id="1.20.1270.10:FF:000001">
    <property type="entry name" value="Molecular chaperone DnaK"/>
    <property type="match status" value="1"/>
</dbReference>
<dbReference type="GO" id="GO:0140662">
    <property type="term" value="F:ATP-dependent protein folding chaperone"/>
    <property type="evidence" value="ECO:0007669"/>
    <property type="project" value="InterPro"/>
</dbReference>
<feature type="compositionally biased region" description="Basic residues" evidence="4">
    <location>
        <begin position="186"/>
        <end position="196"/>
    </location>
</feature>
<organism evidence="5 6">
    <name type="scientific">Streptomyces carminius</name>
    <dbReference type="NCBI Taxonomy" id="2665496"/>
    <lineage>
        <taxon>Bacteria</taxon>
        <taxon>Bacillati</taxon>
        <taxon>Actinomycetota</taxon>
        <taxon>Actinomycetes</taxon>
        <taxon>Kitasatosporales</taxon>
        <taxon>Streptomycetaceae</taxon>
        <taxon>Streptomyces</taxon>
    </lineage>
</organism>
<dbReference type="InterPro" id="IPR029047">
    <property type="entry name" value="HSP70_peptide-bd_sf"/>
</dbReference>
<accession>A0A2M8LPT5</accession>
<dbReference type="Gene3D" id="2.60.34.10">
    <property type="entry name" value="Substrate Binding Domain Of DNAk, Chain A, domain 1"/>
    <property type="match status" value="1"/>
</dbReference>